<dbReference type="PANTHER" id="PTHR48065">
    <property type="entry name" value="OS10G0469600 PROTEIN"/>
    <property type="match status" value="1"/>
</dbReference>
<evidence type="ECO:0000313" key="2">
    <source>
        <dbReference type="Proteomes" id="UP001291623"/>
    </source>
</evidence>
<gene>
    <name evidence="1" type="ORF">RND71_040678</name>
</gene>
<dbReference type="AlphaFoldDB" id="A0AAE1QTG2"/>
<dbReference type="Gene3D" id="3.80.10.10">
    <property type="entry name" value="Ribonuclease Inhibitor"/>
    <property type="match status" value="1"/>
</dbReference>
<dbReference type="InterPro" id="IPR032675">
    <property type="entry name" value="LRR_dom_sf"/>
</dbReference>
<reference evidence="1" key="1">
    <citation type="submission" date="2023-12" db="EMBL/GenBank/DDBJ databases">
        <title>Genome assembly of Anisodus tanguticus.</title>
        <authorList>
            <person name="Wang Y.-J."/>
        </authorList>
    </citation>
    <scope>NUCLEOTIDE SEQUENCE</scope>
    <source>
        <strain evidence="1">KB-2021</strain>
        <tissue evidence="1">Leaf</tissue>
    </source>
</reference>
<dbReference type="EMBL" id="JAVYJV010000023">
    <property type="protein sequence ID" value="KAK4339216.1"/>
    <property type="molecule type" value="Genomic_DNA"/>
</dbReference>
<sequence length="289" mass="32222">MATSMRGKSIRPLFSIDSGDVNLAELHEADLEAGEDVESHALDDEDDNEVLTDASYNMLSGKLPNVIGKLGNLEYLDLSGNLFEGEVSEIFNAEHIKIRGWNIGPLFPVWFRTQKLIWDVDISDGGILGEVPTWFWNLTSQIRILNLSHNQFVGEVPNISPPSIEYGDPWLMYLGSNNFSGPLPQISTNVSLLDLSKNSFSKGLSNLLCEAKNKSYKLEILNLEGNDLSEEIPDCWMNWPELRFLILRDNNLIGGIPKSMEVLSNLQSLDLGRNRLNGPFPSSLGNCIK</sequence>
<protein>
    <submittedName>
        <fullName evidence="1">Uncharacterized protein</fullName>
    </submittedName>
</protein>
<keyword evidence="2" id="KW-1185">Reference proteome</keyword>
<evidence type="ECO:0000313" key="1">
    <source>
        <dbReference type="EMBL" id="KAK4339216.1"/>
    </source>
</evidence>
<dbReference type="Pfam" id="PF00560">
    <property type="entry name" value="LRR_1"/>
    <property type="match status" value="4"/>
</dbReference>
<dbReference type="SUPFAM" id="SSF52047">
    <property type="entry name" value="RNI-like"/>
    <property type="match status" value="1"/>
</dbReference>
<proteinExistence type="predicted"/>
<accession>A0AAE1QTG2</accession>
<dbReference type="InterPro" id="IPR001611">
    <property type="entry name" value="Leu-rich_rpt"/>
</dbReference>
<comment type="caution">
    <text evidence="1">The sequence shown here is derived from an EMBL/GenBank/DDBJ whole genome shotgun (WGS) entry which is preliminary data.</text>
</comment>
<dbReference type="Proteomes" id="UP001291623">
    <property type="component" value="Unassembled WGS sequence"/>
</dbReference>
<organism evidence="1 2">
    <name type="scientific">Anisodus tanguticus</name>
    <dbReference type="NCBI Taxonomy" id="243964"/>
    <lineage>
        <taxon>Eukaryota</taxon>
        <taxon>Viridiplantae</taxon>
        <taxon>Streptophyta</taxon>
        <taxon>Embryophyta</taxon>
        <taxon>Tracheophyta</taxon>
        <taxon>Spermatophyta</taxon>
        <taxon>Magnoliopsida</taxon>
        <taxon>eudicotyledons</taxon>
        <taxon>Gunneridae</taxon>
        <taxon>Pentapetalae</taxon>
        <taxon>asterids</taxon>
        <taxon>lamiids</taxon>
        <taxon>Solanales</taxon>
        <taxon>Solanaceae</taxon>
        <taxon>Solanoideae</taxon>
        <taxon>Hyoscyameae</taxon>
        <taxon>Anisodus</taxon>
    </lineage>
</organism>
<name>A0AAE1QTG2_9SOLA</name>
<dbReference type="PANTHER" id="PTHR48065:SF76">
    <property type="entry name" value="LRR RECEPTOR-LIKE SERINE_THREONINE-PROTEIN KINASE GSO1"/>
    <property type="match status" value="1"/>
</dbReference>